<keyword evidence="7" id="KW-0418">Kinase</keyword>
<evidence type="ECO:0000313" key="10">
    <source>
        <dbReference type="Proteomes" id="UP000306420"/>
    </source>
</evidence>
<evidence type="ECO:0000256" key="3">
    <source>
        <dbReference type="ARBA" id="ARBA00022448"/>
    </source>
</evidence>
<dbReference type="FunFam" id="2.70.70.10:FF:000001">
    <property type="entry name" value="PTS system glucose-specific IIA component"/>
    <property type="match status" value="1"/>
</dbReference>
<dbReference type="AlphaFoldDB" id="A0A5R9DVM1"/>
<dbReference type="SUPFAM" id="SSF51261">
    <property type="entry name" value="Duplicated hybrid motif"/>
    <property type="match status" value="1"/>
</dbReference>
<name>A0A5R9DVM1_9LACT</name>
<evidence type="ECO:0000259" key="8">
    <source>
        <dbReference type="PROSITE" id="PS51093"/>
    </source>
</evidence>
<proteinExistence type="predicted"/>
<dbReference type="PANTHER" id="PTHR45008:SF1">
    <property type="entry name" value="PTS SYSTEM GLUCOSE-SPECIFIC EIIA COMPONENT"/>
    <property type="match status" value="1"/>
</dbReference>
<dbReference type="PANTHER" id="PTHR45008">
    <property type="entry name" value="PTS SYSTEM GLUCOSE-SPECIFIC EIIA COMPONENT"/>
    <property type="match status" value="1"/>
</dbReference>
<evidence type="ECO:0000256" key="5">
    <source>
        <dbReference type="ARBA" id="ARBA00022679"/>
    </source>
</evidence>
<reference evidence="9 10" key="1">
    <citation type="submission" date="2019-05" db="EMBL/GenBank/DDBJ databases">
        <title>The metagenome of a microbial culture collection derived from dairy environment covers the genomic content of the human microbiome.</title>
        <authorList>
            <person name="Roder T."/>
            <person name="Wuthrich D."/>
            <person name="Sattari Z."/>
            <person name="Von Ah U."/>
            <person name="Bar C."/>
            <person name="Ronchi F."/>
            <person name="Macpherson A.J."/>
            <person name="Ganal-Vonarburg S.C."/>
            <person name="Bruggmann R."/>
            <person name="Vergeres G."/>
        </authorList>
    </citation>
    <scope>NUCLEOTIDE SEQUENCE [LARGE SCALE GENOMIC DNA]</scope>
    <source>
        <strain evidence="9 10">FAM 24227</strain>
    </source>
</reference>
<evidence type="ECO:0000256" key="6">
    <source>
        <dbReference type="ARBA" id="ARBA00022683"/>
    </source>
</evidence>
<dbReference type="EMBL" id="VBSP01000037">
    <property type="protein sequence ID" value="TLQ40145.1"/>
    <property type="molecule type" value="Genomic_DNA"/>
</dbReference>
<dbReference type="GO" id="GO:0016301">
    <property type="term" value="F:kinase activity"/>
    <property type="evidence" value="ECO:0007669"/>
    <property type="project" value="UniProtKB-KW"/>
</dbReference>
<keyword evidence="3" id="KW-0813">Transport</keyword>
<dbReference type="InterPro" id="IPR001127">
    <property type="entry name" value="PTS_EIIA_1_perm"/>
</dbReference>
<dbReference type="GO" id="GO:0009401">
    <property type="term" value="P:phosphoenolpyruvate-dependent sugar phosphotransferase system"/>
    <property type="evidence" value="ECO:0007669"/>
    <property type="project" value="UniProtKB-KW"/>
</dbReference>
<protein>
    <submittedName>
        <fullName evidence="9">PTS glucose transporter subunit IIA</fullName>
    </submittedName>
</protein>
<evidence type="ECO:0000256" key="7">
    <source>
        <dbReference type="ARBA" id="ARBA00022777"/>
    </source>
</evidence>
<dbReference type="Gene3D" id="2.70.70.10">
    <property type="entry name" value="Glucose Permease (Domain IIA)"/>
    <property type="match status" value="1"/>
</dbReference>
<dbReference type="GO" id="GO:0005737">
    <property type="term" value="C:cytoplasm"/>
    <property type="evidence" value="ECO:0007669"/>
    <property type="project" value="UniProtKB-SubCell"/>
</dbReference>
<keyword evidence="6" id="KW-0598">Phosphotransferase system</keyword>
<organism evidence="9 10">
    <name type="scientific">Ruoffia tabacinasalis</name>
    <dbReference type="NCBI Taxonomy" id="87458"/>
    <lineage>
        <taxon>Bacteria</taxon>
        <taxon>Bacillati</taxon>
        <taxon>Bacillota</taxon>
        <taxon>Bacilli</taxon>
        <taxon>Lactobacillales</taxon>
        <taxon>Aerococcaceae</taxon>
        <taxon>Ruoffia</taxon>
    </lineage>
</organism>
<gene>
    <name evidence="9" type="ORF">FEZ33_09325</name>
</gene>
<evidence type="ECO:0000313" key="9">
    <source>
        <dbReference type="EMBL" id="TLQ40145.1"/>
    </source>
</evidence>
<evidence type="ECO:0000256" key="1">
    <source>
        <dbReference type="ARBA" id="ARBA00004496"/>
    </source>
</evidence>
<sequence>MFNFFKKKDKKEVVKEVNVYAMCDGEFVNIEDVQDEVFAQKMMGEGFAIRPTHGTINSPIDGQVDNIFPTKHAVSFTVGELEMLLHMGIDTVSLEGKPFTIHVNENTQVSKGDNIADVNLTELEENDKDKDMIIVFTNGAEVIDKIDVKASGTVSKGDLVATIKLK</sequence>
<dbReference type="Proteomes" id="UP000306420">
    <property type="component" value="Unassembled WGS sequence"/>
</dbReference>
<evidence type="ECO:0000256" key="4">
    <source>
        <dbReference type="ARBA" id="ARBA00022597"/>
    </source>
</evidence>
<dbReference type="InterPro" id="IPR050890">
    <property type="entry name" value="PTS_EIIA_component"/>
</dbReference>
<dbReference type="OrthoDB" id="9769191at2"/>
<dbReference type="RefSeq" id="WP_138405115.1">
    <property type="nucleotide sequence ID" value="NZ_VBSP01000037.1"/>
</dbReference>
<accession>A0A5R9DVM1</accession>
<feature type="domain" description="PTS EIIA type-1" evidence="8">
    <location>
        <begin position="35"/>
        <end position="138"/>
    </location>
</feature>
<dbReference type="InterPro" id="IPR011055">
    <property type="entry name" value="Dup_hybrid_motif"/>
</dbReference>
<evidence type="ECO:0000256" key="2">
    <source>
        <dbReference type="ARBA" id="ARBA00004651"/>
    </source>
</evidence>
<dbReference type="GO" id="GO:0005886">
    <property type="term" value="C:plasma membrane"/>
    <property type="evidence" value="ECO:0007669"/>
    <property type="project" value="UniProtKB-SubCell"/>
</dbReference>
<dbReference type="PROSITE" id="PS51093">
    <property type="entry name" value="PTS_EIIA_TYPE_1"/>
    <property type="match status" value="1"/>
</dbReference>
<keyword evidence="4 9" id="KW-0762">Sugar transport</keyword>
<comment type="subcellular location">
    <subcellularLocation>
        <location evidence="2">Cell membrane</location>
        <topology evidence="2">Multi-pass membrane protein</topology>
    </subcellularLocation>
    <subcellularLocation>
        <location evidence="1">Cytoplasm</location>
    </subcellularLocation>
</comment>
<dbReference type="NCBIfam" id="TIGR00830">
    <property type="entry name" value="PTBA"/>
    <property type="match status" value="1"/>
</dbReference>
<keyword evidence="5" id="KW-0808">Transferase</keyword>
<comment type="caution">
    <text evidence="9">The sequence shown here is derived from an EMBL/GenBank/DDBJ whole genome shotgun (WGS) entry which is preliminary data.</text>
</comment>
<dbReference type="Pfam" id="PF00358">
    <property type="entry name" value="PTS_EIIA_1"/>
    <property type="match status" value="1"/>
</dbReference>